<dbReference type="PANTHER" id="PTHR37163:SF1">
    <property type="entry name" value="DUF501 DOMAIN-CONTAINING PROTEIN"/>
    <property type="match status" value="1"/>
</dbReference>
<gene>
    <name evidence="1" type="ORF">AJ81_10540</name>
</gene>
<dbReference type="AlphaFoldDB" id="A0A0X1KTM7"/>
<keyword evidence="2" id="KW-1185">Reference proteome</keyword>
<dbReference type="PaxDb" id="1123384-AJ81_10540"/>
<dbReference type="Proteomes" id="UP000077469">
    <property type="component" value="Chromosome"/>
</dbReference>
<evidence type="ECO:0008006" key="3">
    <source>
        <dbReference type="Google" id="ProtNLM"/>
    </source>
</evidence>
<accession>A0A0X1KTM7</accession>
<evidence type="ECO:0000313" key="1">
    <source>
        <dbReference type="EMBL" id="AJC74542.1"/>
    </source>
</evidence>
<dbReference type="OrthoDB" id="13546at2"/>
<reference evidence="1 2" key="1">
    <citation type="submission" date="2014-01" db="EMBL/GenBank/DDBJ databases">
        <title>Genome sequencing of Thermotog hypogea.</title>
        <authorList>
            <person name="Zhang X."/>
            <person name="Alvare G."/>
            <person name="Fristensky B."/>
            <person name="Chen L."/>
            <person name="Suen T."/>
            <person name="Chen Q."/>
            <person name="Ma K."/>
        </authorList>
    </citation>
    <scope>NUCLEOTIDE SEQUENCE [LARGE SCALE GENOMIC DNA]</scope>
    <source>
        <strain evidence="1 2">DSM 11164</strain>
    </source>
</reference>
<dbReference type="Pfam" id="PF04417">
    <property type="entry name" value="DUF501"/>
    <property type="match status" value="1"/>
</dbReference>
<protein>
    <recommendedName>
        <fullName evidence="3">DUF501 domain-containing protein</fullName>
    </recommendedName>
</protein>
<dbReference type="EMBL" id="CP007141">
    <property type="protein sequence ID" value="AJC74542.1"/>
    <property type="molecule type" value="Genomic_DNA"/>
</dbReference>
<proteinExistence type="predicted"/>
<dbReference type="KEGG" id="phy:AJ81_10540"/>
<dbReference type="STRING" id="1123384.AJ81_10540"/>
<organism evidence="1 2">
    <name type="scientific">Pseudothermotoga hypogea DSM 11164 = NBRC 106472</name>
    <dbReference type="NCBI Taxonomy" id="1123384"/>
    <lineage>
        <taxon>Bacteria</taxon>
        <taxon>Thermotogati</taxon>
        <taxon>Thermotogota</taxon>
        <taxon>Thermotogae</taxon>
        <taxon>Thermotogales</taxon>
        <taxon>Thermotogaceae</taxon>
        <taxon>Pseudothermotoga</taxon>
    </lineage>
</organism>
<evidence type="ECO:0000313" key="2">
    <source>
        <dbReference type="Proteomes" id="UP000077469"/>
    </source>
</evidence>
<dbReference type="RefSeq" id="WP_031502782.1">
    <property type="nucleotide sequence ID" value="NC_022795.1"/>
</dbReference>
<dbReference type="PATRIC" id="fig|1123384.7.peg.2114"/>
<dbReference type="PANTHER" id="PTHR37163">
    <property type="entry name" value="CONSERVED PROTEIN"/>
    <property type="match status" value="1"/>
</dbReference>
<name>A0A0X1KTM7_9THEM</name>
<dbReference type="InterPro" id="IPR007511">
    <property type="entry name" value="DUF501"/>
</dbReference>
<sequence length="171" mass="19867">MEGVLFEDVLIIERQIGRKPLGVRRVVLRCEHNFPVVIENECEIDGKPFPTLFWLVCPKLCREISRLEQLGWISRFEKIINEDPDFERAYIDAHLQVRELRDKVVRNEGARQILSRLGTGGIRNLRTVKCLHLHVADRLAGVKNPVGEMVLQMIDRPFCEGDRILCRELRA</sequence>